<dbReference type="EMBL" id="JAVDRD010000005">
    <property type="protein sequence ID" value="MDR6511582.1"/>
    <property type="molecule type" value="Genomic_DNA"/>
</dbReference>
<feature type="signal peptide" evidence="1">
    <location>
        <begin position="1"/>
        <end position="30"/>
    </location>
</feature>
<feature type="chain" id="PRO_5047414823" evidence="1">
    <location>
        <begin position="31"/>
        <end position="161"/>
    </location>
</feature>
<gene>
    <name evidence="2" type="ORF">J2792_002454</name>
</gene>
<protein>
    <submittedName>
        <fullName evidence="2">Uncharacterized protein</fullName>
    </submittedName>
</protein>
<organism evidence="2 3">
    <name type="scientific">Novosphingobium capsulatum</name>
    <dbReference type="NCBI Taxonomy" id="13688"/>
    <lineage>
        <taxon>Bacteria</taxon>
        <taxon>Pseudomonadati</taxon>
        <taxon>Pseudomonadota</taxon>
        <taxon>Alphaproteobacteria</taxon>
        <taxon>Sphingomonadales</taxon>
        <taxon>Sphingomonadaceae</taxon>
        <taxon>Novosphingobium</taxon>
    </lineage>
</organism>
<comment type="caution">
    <text evidence="2">The sequence shown here is derived from an EMBL/GenBank/DDBJ whole genome shotgun (WGS) entry which is preliminary data.</text>
</comment>
<reference evidence="2 3" key="1">
    <citation type="submission" date="2023-07" db="EMBL/GenBank/DDBJ databases">
        <title>Sorghum-associated microbial communities from plants grown in Nebraska, USA.</title>
        <authorList>
            <person name="Schachtman D."/>
        </authorList>
    </citation>
    <scope>NUCLEOTIDE SEQUENCE [LARGE SCALE GENOMIC DNA]</scope>
    <source>
        <strain evidence="2 3">DS1027</strain>
    </source>
</reference>
<dbReference type="Proteomes" id="UP001184150">
    <property type="component" value="Unassembled WGS sequence"/>
</dbReference>
<keyword evidence="1" id="KW-0732">Signal</keyword>
<accession>A0ABU1MNT9</accession>
<evidence type="ECO:0000313" key="2">
    <source>
        <dbReference type="EMBL" id="MDR6511582.1"/>
    </source>
</evidence>
<keyword evidence="3" id="KW-1185">Reference proteome</keyword>
<evidence type="ECO:0000313" key="3">
    <source>
        <dbReference type="Proteomes" id="UP001184150"/>
    </source>
</evidence>
<sequence length="161" mass="17052">MSAVRSPALLPLGAAILALCAPAGATLAQAASGFDGTWVYDKARSGPHRELQETVAMGDQEGKRAYRADVVVNGVHSGARFEALADGTPAPLYDVVSGRQVGTATLERKGLQVEHIRMLFAGSDHPPVNLEHWLTNDGSAFIAVLKDGEGRVTSLMTFVRQ</sequence>
<evidence type="ECO:0000256" key="1">
    <source>
        <dbReference type="SAM" id="SignalP"/>
    </source>
</evidence>
<name>A0ABU1MNT9_9SPHN</name>
<dbReference type="RefSeq" id="WP_169049995.1">
    <property type="nucleotide sequence ID" value="NZ_JAVDRD010000005.1"/>
</dbReference>
<proteinExistence type="predicted"/>